<evidence type="ECO:0000313" key="9">
    <source>
        <dbReference type="Proteomes" id="UP001280121"/>
    </source>
</evidence>
<dbReference type="Proteomes" id="UP001280121">
    <property type="component" value="Unassembled WGS sequence"/>
</dbReference>
<dbReference type="SUPFAM" id="SSF48264">
    <property type="entry name" value="Cytochrome P450"/>
    <property type="match status" value="1"/>
</dbReference>
<comment type="caution">
    <text evidence="8">The sequence shown here is derived from an EMBL/GenBank/DDBJ whole genome shotgun (WGS) entry which is preliminary data.</text>
</comment>
<dbReference type="Pfam" id="PF00067">
    <property type="entry name" value="p450"/>
    <property type="match status" value="1"/>
</dbReference>
<dbReference type="GO" id="GO:0016705">
    <property type="term" value="F:oxidoreductase activity, acting on paired donors, with incorporation or reduction of molecular oxygen"/>
    <property type="evidence" value="ECO:0007669"/>
    <property type="project" value="InterPro"/>
</dbReference>
<dbReference type="EMBL" id="JANJYI010000001">
    <property type="protein sequence ID" value="KAK2663594.1"/>
    <property type="molecule type" value="Genomic_DNA"/>
</dbReference>
<dbReference type="PANTHER" id="PTHR47944">
    <property type="entry name" value="CYTOCHROME P450 98A9"/>
    <property type="match status" value="1"/>
</dbReference>
<comment type="similarity">
    <text evidence="2">Belongs to the cytochrome P450 family.</text>
</comment>
<dbReference type="AlphaFoldDB" id="A0AAE0CU84"/>
<organism evidence="8 9">
    <name type="scientific">Dipteronia dyeriana</name>
    <dbReference type="NCBI Taxonomy" id="168575"/>
    <lineage>
        <taxon>Eukaryota</taxon>
        <taxon>Viridiplantae</taxon>
        <taxon>Streptophyta</taxon>
        <taxon>Embryophyta</taxon>
        <taxon>Tracheophyta</taxon>
        <taxon>Spermatophyta</taxon>
        <taxon>Magnoliopsida</taxon>
        <taxon>eudicotyledons</taxon>
        <taxon>Gunneridae</taxon>
        <taxon>Pentapetalae</taxon>
        <taxon>rosids</taxon>
        <taxon>malvids</taxon>
        <taxon>Sapindales</taxon>
        <taxon>Sapindaceae</taxon>
        <taxon>Hippocastanoideae</taxon>
        <taxon>Acereae</taxon>
        <taxon>Dipteronia</taxon>
    </lineage>
</organism>
<dbReference type="PANTHER" id="PTHR47944:SF16">
    <property type="entry name" value="CYTOCHROME P450 FAMILY 1 SUBFAMILY A POLYPEPTIDE 1"/>
    <property type="match status" value="1"/>
</dbReference>
<comment type="cofactor">
    <cofactor evidence="1">
        <name>heme</name>
        <dbReference type="ChEBI" id="CHEBI:30413"/>
    </cofactor>
</comment>
<protein>
    <recommendedName>
        <fullName evidence="10">Cytochrome P450</fullName>
    </recommendedName>
</protein>
<dbReference type="GO" id="GO:0005506">
    <property type="term" value="F:iron ion binding"/>
    <property type="evidence" value="ECO:0007669"/>
    <property type="project" value="InterPro"/>
</dbReference>
<keyword evidence="4" id="KW-0479">Metal-binding</keyword>
<evidence type="ECO:0000256" key="7">
    <source>
        <dbReference type="ARBA" id="ARBA00023033"/>
    </source>
</evidence>
<keyword evidence="9" id="KW-1185">Reference proteome</keyword>
<evidence type="ECO:0000256" key="3">
    <source>
        <dbReference type="ARBA" id="ARBA00022617"/>
    </source>
</evidence>
<gene>
    <name evidence="8" type="ORF">Ddye_002168</name>
</gene>
<evidence type="ECO:0000256" key="1">
    <source>
        <dbReference type="ARBA" id="ARBA00001971"/>
    </source>
</evidence>
<evidence type="ECO:0000256" key="2">
    <source>
        <dbReference type="ARBA" id="ARBA00010617"/>
    </source>
</evidence>
<evidence type="ECO:0008006" key="10">
    <source>
        <dbReference type="Google" id="ProtNLM"/>
    </source>
</evidence>
<evidence type="ECO:0000256" key="4">
    <source>
        <dbReference type="ARBA" id="ARBA00022723"/>
    </source>
</evidence>
<evidence type="ECO:0000256" key="5">
    <source>
        <dbReference type="ARBA" id="ARBA00023002"/>
    </source>
</evidence>
<evidence type="ECO:0000256" key="6">
    <source>
        <dbReference type="ARBA" id="ARBA00023004"/>
    </source>
</evidence>
<keyword evidence="3" id="KW-0349">Heme</keyword>
<dbReference type="InterPro" id="IPR036396">
    <property type="entry name" value="Cyt_P450_sf"/>
</dbReference>
<keyword evidence="5" id="KW-0560">Oxidoreductase</keyword>
<dbReference type="GO" id="GO:0004497">
    <property type="term" value="F:monooxygenase activity"/>
    <property type="evidence" value="ECO:0007669"/>
    <property type="project" value="UniProtKB-KW"/>
</dbReference>
<keyword evidence="6" id="KW-0408">Iron</keyword>
<evidence type="ECO:0000313" key="8">
    <source>
        <dbReference type="EMBL" id="KAK2663594.1"/>
    </source>
</evidence>
<dbReference type="GO" id="GO:0020037">
    <property type="term" value="F:heme binding"/>
    <property type="evidence" value="ECO:0007669"/>
    <property type="project" value="InterPro"/>
</dbReference>
<keyword evidence="7" id="KW-0503">Monooxygenase</keyword>
<accession>A0AAE0CU84</accession>
<name>A0AAE0CU84_9ROSI</name>
<dbReference type="InterPro" id="IPR001128">
    <property type="entry name" value="Cyt_P450"/>
</dbReference>
<sequence>MLMNSSKFLTSCIYLCVCVSDYIPYLRRVVNLDDYEKDIILATMDNPSNAVEWVLAEMINQLEILEKANEELDRMVGKERLVEESDFCQRNFIKSSAREAFELHPIEAF</sequence>
<proteinExistence type="inferred from homology"/>
<reference evidence="8" key="1">
    <citation type="journal article" date="2023" name="Plant J.">
        <title>Genome sequences and population genomics provide insights into the demographic history, inbreeding, and mutation load of two 'living fossil' tree species of Dipteronia.</title>
        <authorList>
            <person name="Feng Y."/>
            <person name="Comes H.P."/>
            <person name="Chen J."/>
            <person name="Zhu S."/>
            <person name="Lu R."/>
            <person name="Zhang X."/>
            <person name="Li P."/>
            <person name="Qiu J."/>
            <person name="Olsen K.M."/>
            <person name="Qiu Y."/>
        </authorList>
    </citation>
    <scope>NUCLEOTIDE SEQUENCE</scope>
    <source>
        <strain evidence="8">KIB01</strain>
    </source>
</reference>
<dbReference type="Gene3D" id="1.10.630.10">
    <property type="entry name" value="Cytochrome P450"/>
    <property type="match status" value="1"/>
</dbReference>